<dbReference type="InParanoid" id="B4MRS2"/>
<evidence type="ECO:0000256" key="7">
    <source>
        <dbReference type="ARBA" id="ARBA00023180"/>
    </source>
</evidence>
<feature type="transmembrane region" description="Helical" evidence="8">
    <location>
        <begin position="403"/>
        <end position="423"/>
    </location>
</feature>
<evidence type="ECO:0000256" key="4">
    <source>
        <dbReference type="ARBA" id="ARBA00022989"/>
    </source>
</evidence>
<comment type="subcellular location">
    <subcellularLocation>
        <location evidence="1">Cell membrane</location>
        <topology evidence="1">Multi-pass membrane protein</topology>
    </subcellularLocation>
</comment>
<dbReference type="HOGENOM" id="CLU_028766_0_0_1"/>
<evidence type="ECO:0000256" key="6">
    <source>
        <dbReference type="ARBA" id="ARBA00023170"/>
    </source>
</evidence>
<keyword evidence="2" id="KW-1003">Cell membrane</keyword>
<feature type="transmembrane region" description="Helical" evidence="8">
    <location>
        <begin position="590"/>
        <end position="611"/>
    </location>
</feature>
<evidence type="ECO:0000256" key="2">
    <source>
        <dbReference type="ARBA" id="ARBA00022475"/>
    </source>
</evidence>
<sequence>MDNRTAKLILDEHRPVQTVDNNAAAAANRTGEATEETVQLVSNSFVIDIVERINELYHFKNFIFYISERLDLQNENSLDFFREFCIHFPLAPNLIFTRNYHASMPMVELISTPSLVMIYTTERDDPIMELAAQKLRGIRWLKTLFILFPKLSTAEFYVDFDALTQFSKNINNTFDWIWSKQFLNTVLITLQNNVYLLEPYPTPSIVNKTDSWKADEFFYKYSRDMKEYVLKTPILYDLPRVFKSDRPTNSYEDNYVHGTSGNLFLGFLKFVNARILDTSGNMSMSLNLPNLLELVAHGVYETLIHSFTDMVGNYSVSYSYPIGINDWCIMVPYRNQSPADAYIREALENSAWILLLLSVLYITIAIWWCSPIRPRDFSAAFLQSICTVTYSAPIYIIKTPTHRIRYLYIVLFAMGLISSNMYISKMTSYFTSSPPQRQVNTVQDIMEANLRILVMTYENDHIRSLRNQFPDDFLKQLKVVDKDILDHYRDPLNISYGYAVTSDRWRFLDMQQKHLRKPIFRLTDICSGPFYHVFPVHLDSHLQSPLQGYIMIAQQAGLMQHWKREAFWEAIHLDKIHVAIVSEEPRPLGLNFFSSMIHVWCLGCVLAGLAFAAEMKWYQYFIFNPHGCPILTSLRKLHKKLSK</sequence>
<dbReference type="GO" id="GO:0005886">
    <property type="term" value="C:plasma membrane"/>
    <property type="evidence" value="ECO:0007669"/>
    <property type="project" value="UniProtKB-SubCell"/>
</dbReference>
<evidence type="ECO:0000256" key="1">
    <source>
        <dbReference type="ARBA" id="ARBA00004651"/>
    </source>
</evidence>
<dbReference type="GO" id="GO:0170021">
    <property type="term" value="F:ionotropic taste receptor activity"/>
    <property type="evidence" value="ECO:0007669"/>
    <property type="project" value="EnsemblMetazoa"/>
</dbReference>
<dbReference type="KEGG" id="dwi:6640789"/>
<keyword evidence="5 8" id="KW-0472">Membrane</keyword>
<dbReference type="InterPro" id="IPR052192">
    <property type="entry name" value="Insect_Ionotropic_Sensory_Rcpt"/>
</dbReference>
<evidence type="ECO:0000256" key="3">
    <source>
        <dbReference type="ARBA" id="ARBA00022692"/>
    </source>
</evidence>
<name>B4MRS2_DROWI</name>
<keyword evidence="4 8" id="KW-1133">Transmembrane helix</keyword>
<keyword evidence="3 8" id="KW-0812">Transmembrane</keyword>
<proteinExistence type="predicted"/>
<gene>
    <name evidence="9" type="primary">Dwil\GK15700</name>
    <name evidence="9" type="ORF">Dwil_GK15700</name>
</gene>
<dbReference type="EMBL" id="CH963850">
    <property type="protein sequence ID" value="EDW74811.2"/>
    <property type="molecule type" value="Genomic_DNA"/>
</dbReference>
<dbReference type="PANTHER" id="PTHR42643">
    <property type="entry name" value="IONOTROPIC RECEPTOR 20A-RELATED"/>
    <property type="match status" value="1"/>
</dbReference>
<keyword evidence="7" id="KW-0325">Glycoprotein</keyword>
<evidence type="ECO:0000313" key="10">
    <source>
        <dbReference type="Proteomes" id="UP000007798"/>
    </source>
</evidence>
<protein>
    <recommendedName>
        <fullName evidence="11">Ionotropic glutamate receptor C-terminal domain-containing protein</fullName>
    </recommendedName>
</protein>
<evidence type="ECO:0000256" key="8">
    <source>
        <dbReference type="SAM" id="Phobius"/>
    </source>
</evidence>
<dbReference type="OrthoDB" id="7882476at2759"/>
<evidence type="ECO:0000256" key="5">
    <source>
        <dbReference type="ARBA" id="ARBA00023136"/>
    </source>
</evidence>
<dbReference type="STRING" id="7260.B4MRS2"/>
<dbReference type="AlphaFoldDB" id="B4MRS2"/>
<reference evidence="9 10" key="1">
    <citation type="journal article" date="2007" name="Nature">
        <title>Evolution of genes and genomes on the Drosophila phylogeny.</title>
        <authorList>
            <consortium name="Drosophila 12 Genomes Consortium"/>
            <person name="Clark A.G."/>
            <person name="Eisen M.B."/>
            <person name="Smith D.R."/>
            <person name="Bergman C.M."/>
            <person name="Oliver B."/>
            <person name="Markow T.A."/>
            <person name="Kaufman T.C."/>
            <person name="Kellis M."/>
            <person name="Gelbart W."/>
            <person name="Iyer V.N."/>
            <person name="Pollard D.A."/>
            <person name="Sackton T.B."/>
            <person name="Larracuente A.M."/>
            <person name="Singh N.D."/>
            <person name="Abad J.P."/>
            <person name="Abt D.N."/>
            <person name="Adryan B."/>
            <person name="Aguade M."/>
            <person name="Akashi H."/>
            <person name="Anderson W.W."/>
            <person name="Aquadro C.F."/>
            <person name="Ardell D.H."/>
            <person name="Arguello R."/>
            <person name="Artieri C.G."/>
            <person name="Barbash D.A."/>
            <person name="Barker D."/>
            <person name="Barsanti P."/>
            <person name="Batterham P."/>
            <person name="Batzoglou S."/>
            <person name="Begun D."/>
            <person name="Bhutkar A."/>
            <person name="Blanco E."/>
            <person name="Bosak S.A."/>
            <person name="Bradley R.K."/>
            <person name="Brand A.D."/>
            <person name="Brent M.R."/>
            <person name="Brooks A.N."/>
            <person name="Brown R.H."/>
            <person name="Butlin R.K."/>
            <person name="Caggese C."/>
            <person name="Calvi B.R."/>
            <person name="Bernardo de Carvalho A."/>
            <person name="Caspi A."/>
            <person name="Castrezana S."/>
            <person name="Celniker S.E."/>
            <person name="Chang J.L."/>
            <person name="Chapple C."/>
            <person name="Chatterji S."/>
            <person name="Chinwalla A."/>
            <person name="Civetta A."/>
            <person name="Clifton S.W."/>
            <person name="Comeron J.M."/>
            <person name="Costello J.C."/>
            <person name="Coyne J.A."/>
            <person name="Daub J."/>
            <person name="David R.G."/>
            <person name="Delcher A.L."/>
            <person name="Delehaunty K."/>
            <person name="Do C.B."/>
            <person name="Ebling H."/>
            <person name="Edwards K."/>
            <person name="Eickbush T."/>
            <person name="Evans J.D."/>
            <person name="Filipski A."/>
            <person name="Findeiss S."/>
            <person name="Freyhult E."/>
            <person name="Fulton L."/>
            <person name="Fulton R."/>
            <person name="Garcia A.C."/>
            <person name="Gardiner A."/>
            <person name="Garfield D.A."/>
            <person name="Garvin B.E."/>
            <person name="Gibson G."/>
            <person name="Gilbert D."/>
            <person name="Gnerre S."/>
            <person name="Godfrey J."/>
            <person name="Good R."/>
            <person name="Gotea V."/>
            <person name="Gravely B."/>
            <person name="Greenberg A.J."/>
            <person name="Griffiths-Jones S."/>
            <person name="Gross S."/>
            <person name="Guigo R."/>
            <person name="Gustafson E.A."/>
            <person name="Haerty W."/>
            <person name="Hahn M.W."/>
            <person name="Halligan D.L."/>
            <person name="Halpern A.L."/>
            <person name="Halter G.M."/>
            <person name="Han M.V."/>
            <person name="Heger A."/>
            <person name="Hillier L."/>
            <person name="Hinrichs A.S."/>
            <person name="Holmes I."/>
            <person name="Hoskins R.A."/>
            <person name="Hubisz M.J."/>
            <person name="Hultmark D."/>
            <person name="Huntley M.A."/>
            <person name="Jaffe D.B."/>
            <person name="Jagadeeshan S."/>
            <person name="Jeck W.R."/>
            <person name="Johnson J."/>
            <person name="Jones C.D."/>
            <person name="Jordan W.C."/>
            <person name="Karpen G.H."/>
            <person name="Kataoka E."/>
            <person name="Keightley P.D."/>
            <person name="Kheradpour P."/>
            <person name="Kirkness E.F."/>
            <person name="Koerich L.B."/>
            <person name="Kristiansen K."/>
            <person name="Kudrna D."/>
            <person name="Kulathinal R.J."/>
            <person name="Kumar S."/>
            <person name="Kwok R."/>
            <person name="Lander E."/>
            <person name="Langley C.H."/>
            <person name="Lapoint R."/>
            <person name="Lazzaro B.P."/>
            <person name="Lee S.J."/>
            <person name="Levesque L."/>
            <person name="Li R."/>
            <person name="Lin C.F."/>
            <person name="Lin M.F."/>
            <person name="Lindblad-Toh K."/>
            <person name="Llopart A."/>
            <person name="Long M."/>
            <person name="Low L."/>
            <person name="Lozovsky E."/>
            <person name="Lu J."/>
            <person name="Luo M."/>
            <person name="Machado C.A."/>
            <person name="Makalowski W."/>
            <person name="Marzo M."/>
            <person name="Matsuda M."/>
            <person name="Matzkin L."/>
            <person name="McAllister B."/>
            <person name="McBride C.S."/>
            <person name="McKernan B."/>
            <person name="McKernan K."/>
            <person name="Mendez-Lago M."/>
            <person name="Minx P."/>
            <person name="Mollenhauer M.U."/>
            <person name="Montooth K."/>
            <person name="Mount S.M."/>
            <person name="Mu X."/>
            <person name="Myers E."/>
            <person name="Negre B."/>
            <person name="Newfeld S."/>
            <person name="Nielsen R."/>
            <person name="Noor M.A."/>
            <person name="O'Grady P."/>
            <person name="Pachter L."/>
            <person name="Papaceit M."/>
            <person name="Parisi M.J."/>
            <person name="Parisi M."/>
            <person name="Parts L."/>
            <person name="Pedersen J.S."/>
            <person name="Pesole G."/>
            <person name="Phillippy A.M."/>
            <person name="Ponting C.P."/>
            <person name="Pop M."/>
            <person name="Porcelli D."/>
            <person name="Powell J.R."/>
            <person name="Prohaska S."/>
            <person name="Pruitt K."/>
            <person name="Puig M."/>
            <person name="Quesneville H."/>
            <person name="Ram K.R."/>
            <person name="Rand D."/>
            <person name="Rasmussen M.D."/>
            <person name="Reed L.K."/>
            <person name="Reenan R."/>
            <person name="Reily A."/>
            <person name="Remington K.A."/>
            <person name="Rieger T.T."/>
            <person name="Ritchie M.G."/>
            <person name="Robin C."/>
            <person name="Rogers Y.H."/>
            <person name="Rohde C."/>
            <person name="Rozas J."/>
            <person name="Rubenfield M.J."/>
            <person name="Ruiz A."/>
            <person name="Russo S."/>
            <person name="Salzberg S.L."/>
            <person name="Sanchez-Gracia A."/>
            <person name="Saranga D.J."/>
            <person name="Sato H."/>
            <person name="Schaeffer S.W."/>
            <person name="Schatz M.C."/>
            <person name="Schlenke T."/>
            <person name="Schwartz R."/>
            <person name="Segarra C."/>
            <person name="Singh R.S."/>
            <person name="Sirot L."/>
            <person name="Sirota M."/>
            <person name="Sisneros N.B."/>
            <person name="Smith C.D."/>
            <person name="Smith T.F."/>
            <person name="Spieth J."/>
            <person name="Stage D.E."/>
            <person name="Stark A."/>
            <person name="Stephan W."/>
            <person name="Strausberg R.L."/>
            <person name="Strempel S."/>
            <person name="Sturgill D."/>
            <person name="Sutton G."/>
            <person name="Sutton G.G."/>
            <person name="Tao W."/>
            <person name="Teichmann S."/>
            <person name="Tobari Y.N."/>
            <person name="Tomimura Y."/>
            <person name="Tsolas J.M."/>
            <person name="Valente V.L."/>
            <person name="Venter E."/>
            <person name="Venter J.C."/>
            <person name="Vicario S."/>
            <person name="Vieira F.G."/>
            <person name="Vilella A.J."/>
            <person name="Villasante A."/>
            <person name="Walenz B."/>
            <person name="Wang J."/>
            <person name="Wasserman M."/>
            <person name="Watts T."/>
            <person name="Wilson D."/>
            <person name="Wilson R.K."/>
            <person name="Wing R.A."/>
            <person name="Wolfner M.F."/>
            <person name="Wong A."/>
            <person name="Wong G.K."/>
            <person name="Wu C.I."/>
            <person name="Wu G."/>
            <person name="Yamamoto D."/>
            <person name="Yang H.P."/>
            <person name="Yang S.P."/>
            <person name="Yorke J.A."/>
            <person name="Yoshida K."/>
            <person name="Zdobnov E."/>
            <person name="Zhang P."/>
            <person name="Zhang Y."/>
            <person name="Zimin A.V."/>
            <person name="Baldwin J."/>
            <person name="Abdouelleil A."/>
            <person name="Abdulkadir J."/>
            <person name="Abebe A."/>
            <person name="Abera B."/>
            <person name="Abreu J."/>
            <person name="Acer S.C."/>
            <person name="Aftuck L."/>
            <person name="Alexander A."/>
            <person name="An P."/>
            <person name="Anderson E."/>
            <person name="Anderson S."/>
            <person name="Arachi H."/>
            <person name="Azer M."/>
            <person name="Bachantsang P."/>
            <person name="Barry A."/>
            <person name="Bayul T."/>
            <person name="Berlin A."/>
            <person name="Bessette D."/>
            <person name="Bloom T."/>
            <person name="Blye J."/>
            <person name="Boguslavskiy L."/>
            <person name="Bonnet C."/>
            <person name="Boukhgalter B."/>
            <person name="Bourzgui I."/>
            <person name="Brown A."/>
            <person name="Cahill P."/>
            <person name="Channer S."/>
            <person name="Cheshatsang Y."/>
            <person name="Chuda L."/>
            <person name="Citroen M."/>
            <person name="Collymore A."/>
            <person name="Cooke P."/>
            <person name="Costello M."/>
            <person name="D'Aco K."/>
            <person name="Daza R."/>
            <person name="De Haan G."/>
            <person name="DeGray S."/>
            <person name="DeMaso C."/>
            <person name="Dhargay N."/>
            <person name="Dooley K."/>
            <person name="Dooley E."/>
            <person name="Doricent M."/>
            <person name="Dorje P."/>
            <person name="Dorjee K."/>
            <person name="Dupes A."/>
            <person name="Elong R."/>
            <person name="Falk J."/>
            <person name="Farina A."/>
            <person name="Faro S."/>
            <person name="Ferguson D."/>
            <person name="Fisher S."/>
            <person name="Foley C.D."/>
            <person name="Franke A."/>
            <person name="Friedrich D."/>
            <person name="Gadbois L."/>
            <person name="Gearin G."/>
            <person name="Gearin C.R."/>
            <person name="Giannoukos G."/>
            <person name="Goode T."/>
            <person name="Graham J."/>
            <person name="Grandbois E."/>
            <person name="Grewal S."/>
            <person name="Gyaltsen K."/>
            <person name="Hafez N."/>
            <person name="Hagos B."/>
            <person name="Hall J."/>
            <person name="Henson C."/>
            <person name="Hollinger A."/>
            <person name="Honan T."/>
            <person name="Huard M.D."/>
            <person name="Hughes L."/>
            <person name="Hurhula B."/>
            <person name="Husby M.E."/>
            <person name="Kamat A."/>
            <person name="Kanga B."/>
            <person name="Kashin S."/>
            <person name="Khazanovich D."/>
            <person name="Kisner P."/>
            <person name="Lance K."/>
            <person name="Lara M."/>
            <person name="Lee W."/>
            <person name="Lennon N."/>
            <person name="Letendre F."/>
            <person name="LeVine R."/>
            <person name="Lipovsky A."/>
            <person name="Liu X."/>
            <person name="Liu J."/>
            <person name="Liu S."/>
            <person name="Lokyitsang T."/>
            <person name="Lokyitsang Y."/>
            <person name="Lubonja R."/>
            <person name="Lui A."/>
            <person name="MacDonald P."/>
            <person name="Magnisalis V."/>
            <person name="Maru K."/>
            <person name="Matthews C."/>
            <person name="McCusker W."/>
            <person name="McDonough S."/>
            <person name="Mehta T."/>
            <person name="Meldrim J."/>
            <person name="Meneus L."/>
            <person name="Mihai O."/>
            <person name="Mihalev A."/>
            <person name="Mihova T."/>
            <person name="Mittelman R."/>
            <person name="Mlenga V."/>
            <person name="Montmayeur A."/>
            <person name="Mulrain L."/>
            <person name="Navidi A."/>
            <person name="Naylor J."/>
            <person name="Negash T."/>
            <person name="Nguyen T."/>
            <person name="Nguyen N."/>
            <person name="Nicol R."/>
            <person name="Norbu C."/>
            <person name="Norbu N."/>
            <person name="Novod N."/>
            <person name="O'Neill B."/>
            <person name="Osman S."/>
            <person name="Markiewicz E."/>
            <person name="Oyono O.L."/>
            <person name="Patti C."/>
            <person name="Phunkhang P."/>
            <person name="Pierre F."/>
            <person name="Priest M."/>
            <person name="Raghuraman S."/>
            <person name="Rege F."/>
            <person name="Reyes R."/>
            <person name="Rise C."/>
            <person name="Rogov P."/>
            <person name="Ross K."/>
            <person name="Ryan E."/>
            <person name="Settipalli S."/>
            <person name="Shea T."/>
            <person name="Sherpa N."/>
            <person name="Shi L."/>
            <person name="Shih D."/>
            <person name="Sparrow T."/>
            <person name="Spaulding J."/>
            <person name="Stalker J."/>
            <person name="Stange-Thomann N."/>
            <person name="Stavropoulos S."/>
            <person name="Stone C."/>
            <person name="Strader C."/>
            <person name="Tesfaye S."/>
            <person name="Thomson T."/>
            <person name="Thoulutsang Y."/>
            <person name="Thoulutsang D."/>
            <person name="Topham K."/>
            <person name="Topping I."/>
            <person name="Tsamla T."/>
            <person name="Vassiliev H."/>
            <person name="Vo A."/>
            <person name="Wangchuk T."/>
            <person name="Wangdi T."/>
            <person name="Weiand M."/>
            <person name="Wilkinson J."/>
            <person name="Wilson A."/>
            <person name="Yadav S."/>
            <person name="Young G."/>
            <person name="Yu Q."/>
            <person name="Zembek L."/>
            <person name="Zhong D."/>
            <person name="Zimmer A."/>
            <person name="Zwirko Z."/>
            <person name="Jaffe D.B."/>
            <person name="Alvarez P."/>
            <person name="Brockman W."/>
            <person name="Butler J."/>
            <person name="Chin C."/>
            <person name="Gnerre S."/>
            <person name="Grabherr M."/>
            <person name="Kleber M."/>
            <person name="Mauceli E."/>
            <person name="MacCallum I."/>
        </authorList>
    </citation>
    <scope>NUCLEOTIDE SEQUENCE [LARGE SCALE GENOMIC DNA]</scope>
    <source>
        <strain evidence="10">Tucson 14030-0811.24</strain>
    </source>
</reference>
<accession>B4MRS2</accession>
<keyword evidence="6" id="KW-0675">Receptor</keyword>
<dbReference type="PANTHER" id="PTHR42643:SF39">
    <property type="entry name" value="IONOTROPIC RECEPTOR 56A-RELATED"/>
    <property type="match status" value="1"/>
</dbReference>
<dbReference type="Proteomes" id="UP000007798">
    <property type="component" value="Unassembled WGS sequence"/>
</dbReference>
<dbReference type="GO" id="GO:0007637">
    <property type="term" value="P:proboscis extension reflex"/>
    <property type="evidence" value="ECO:0007669"/>
    <property type="project" value="EnsemblMetazoa"/>
</dbReference>
<keyword evidence="10" id="KW-1185">Reference proteome</keyword>
<dbReference type="FunCoup" id="B4MRS2">
    <property type="interactions" value="4"/>
</dbReference>
<organism evidence="9 10">
    <name type="scientific">Drosophila willistoni</name>
    <name type="common">Fruit fly</name>
    <dbReference type="NCBI Taxonomy" id="7260"/>
    <lineage>
        <taxon>Eukaryota</taxon>
        <taxon>Metazoa</taxon>
        <taxon>Ecdysozoa</taxon>
        <taxon>Arthropoda</taxon>
        <taxon>Hexapoda</taxon>
        <taxon>Insecta</taxon>
        <taxon>Pterygota</taxon>
        <taxon>Neoptera</taxon>
        <taxon>Endopterygota</taxon>
        <taxon>Diptera</taxon>
        <taxon>Brachycera</taxon>
        <taxon>Muscomorpha</taxon>
        <taxon>Ephydroidea</taxon>
        <taxon>Drosophilidae</taxon>
        <taxon>Drosophila</taxon>
        <taxon>Sophophora</taxon>
    </lineage>
</organism>
<evidence type="ECO:0008006" key="11">
    <source>
        <dbReference type="Google" id="ProtNLM"/>
    </source>
</evidence>
<dbReference type="eggNOG" id="ENOG502T7C7">
    <property type="taxonomic scope" value="Eukaryota"/>
</dbReference>
<evidence type="ECO:0000313" key="9">
    <source>
        <dbReference type="EMBL" id="EDW74811.2"/>
    </source>
</evidence>
<feature type="transmembrane region" description="Helical" evidence="8">
    <location>
        <begin position="351"/>
        <end position="370"/>
    </location>
</feature>
<feature type="transmembrane region" description="Helical" evidence="8">
    <location>
        <begin position="377"/>
        <end position="397"/>
    </location>
</feature>